<dbReference type="InterPro" id="IPR036291">
    <property type="entry name" value="NAD(P)-bd_dom_sf"/>
</dbReference>
<dbReference type="GO" id="GO:0008831">
    <property type="term" value="F:dTDP-4-dehydrorhamnose reductase activity"/>
    <property type="evidence" value="ECO:0007669"/>
    <property type="project" value="UniProtKB-EC"/>
</dbReference>
<dbReference type="PANTHER" id="PTHR10491">
    <property type="entry name" value="DTDP-4-DEHYDRORHAMNOSE REDUCTASE"/>
    <property type="match status" value="1"/>
</dbReference>
<evidence type="ECO:0000313" key="5">
    <source>
        <dbReference type="Proteomes" id="UP001430755"/>
    </source>
</evidence>
<name>A0ABS9WFZ4_9ACTN</name>
<dbReference type="Gene3D" id="3.40.50.720">
    <property type="entry name" value="NAD(P)-binding Rossmann-like Domain"/>
    <property type="match status" value="1"/>
</dbReference>
<accession>A0ABS9WFZ4</accession>
<feature type="domain" description="RmlD-like substrate binding" evidence="3">
    <location>
        <begin position="5"/>
        <end position="298"/>
    </location>
</feature>
<dbReference type="Gene3D" id="3.90.25.10">
    <property type="entry name" value="UDP-galactose 4-epimerase, domain 1"/>
    <property type="match status" value="1"/>
</dbReference>
<dbReference type="RefSeq" id="WP_242164359.1">
    <property type="nucleotide sequence ID" value="NZ_JAJMLW010000002.1"/>
</dbReference>
<dbReference type="SUPFAM" id="SSF51735">
    <property type="entry name" value="NAD(P)-binding Rossmann-fold domains"/>
    <property type="match status" value="1"/>
</dbReference>
<dbReference type="InterPro" id="IPR005913">
    <property type="entry name" value="dTDP_dehydrorham_reduct"/>
</dbReference>
<proteinExistence type="inferred from homology"/>
<evidence type="ECO:0000259" key="3">
    <source>
        <dbReference type="Pfam" id="PF04321"/>
    </source>
</evidence>
<dbReference type="PANTHER" id="PTHR10491:SF4">
    <property type="entry name" value="METHIONINE ADENOSYLTRANSFERASE 2 SUBUNIT BETA"/>
    <property type="match status" value="1"/>
</dbReference>
<keyword evidence="2 4" id="KW-0560">Oxidoreductase</keyword>
<protein>
    <recommendedName>
        <fullName evidence="2">dTDP-4-dehydrorhamnose reductase</fullName>
        <ecNumber evidence="2">1.1.1.133</ecNumber>
    </recommendedName>
</protein>
<comment type="pathway">
    <text evidence="2">Carbohydrate biosynthesis; dTDP-L-rhamnose biosynthesis.</text>
</comment>
<dbReference type="InterPro" id="IPR029903">
    <property type="entry name" value="RmlD-like-bd"/>
</dbReference>
<evidence type="ECO:0000256" key="1">
    <source>
        <dbReference type="ARBA" id="ARBA00010944"/>
    </source>
</evidence>
<comment type="caution">
    <text evidence="4">The sequence shown here is derived from an EMBL/GenBank/DDBJ whole genome shotgun (WGS) entry which is preliminary data.</text>
</comment>
<gene>
    <name evidence="4" type="primary">rfbD</name>
    <name evidence="4" type="ORF">LPT13_05355</name>
</gene>
<dbReference type="Proteomes" id="UP001430755">
    <property type="component" value="Unassembled WGS sequence"/>
</dbReference>
<evidence type="ECO:0000256" key="2">
    <source>
        <dbReference type="RuleBase" id="RU364082"/>
    </source>
</evidence>
<comment type="function">
    <text evidence="2">Catalyzes the reduction of dTDP-6-deoxy-L-lyxo-4-hexulose to yield dTDP-L-rhamnose.</text>
</comment>
<dbReference type="EMBL" id="JAJMLW010000002">
    <property type="protein sequence ID" value="MCI2241781.1"/>
    <property type="molecule type" value="Genomic_DNA"/>
</dbReference>
<dbReference type="Pfam" id="PF04321">
    <property type="entry name" value="RmlD_sub_bind"/>
    <property type="match status" value="1"/>
</dbReference>
<dbReference type="NCBIfam" id="TIGR01214">
    <property type="entry name" value="rmlD"/>
    <property type="match status" value="1"/>
</dbReference>
<sequence length="304" mass="32262">MGAPRILVTGARGQLGNELRRCLETMGAEAGPVPEAWRGAEADYVDYDALDIADAAAVDAWFSAHGPYDLVVNCAAVTNVDGCEADEEGAWRVNALGAQNVARAAGACGAKLVHVSTDYVFPGDEPGERVEGDPTGPVSAYGRTKLAGEELALAACPRCFVVRTAWLYGYVGRNFVKTMLRLGAERPSVTVVDDQLGNPTSANDLALNILRLALAEDYGVYHVTNNGTCSWADLAEAALSGAGLPCEVVRCTSEEYKAANPASADRPRFSSLRNAHLAEAVGDGMRPWREALDEYLSKLPELEG</sequence>
<reference evidence="4" key="1">
    <citation type="submission" date="2021-11" db="EMBL/GenBank/DDBJ databases">
        <title>A Novel Adlercreutzia Species, isolated from a Allomyrina dichotoma larva feces.</title>
        <authorList>
            <person name="Suh M.K."/>
        </authorList>
    </citation>
    <scope>NUCLEOTIDE SEQUENCE</scope>
    <source>
        <strain evidence="4">JBNU-10</strain>
    </source>
</reference>
<keyword evidence="2" id="KW-0521">NADP</keyword>
<dbReference type="CDD" id="cd05254">
    <property type="entry name" value="dTDP_HR_like_SDR_e"/>
    <property type="match status" value="1"/>
</dbReference>
<dbReference type="EC" id="1.1.1.133" evidence="2"/>
<keyword evidence="5" id="KW-1185">Reference proteome</keyword>
<comment type="similarity">
    <text evidence="1 2">Belongs to the dTDP-4-dehydrorhamnose reductase family.</text>
</comment>
<organism evidence="4 5">
    <name type="scientific">Adlercreutzia faecimuris</name>
    <dbReference type="NCBI Taxonomy" id="2897341"/>
    <lineage>
        <taxon>Bacteria</taxon>
        <taxon>Bacillati</taxon>
        <taxon>Actinomycetota</taxon>
        <taxon>Coriobacteriia</taxon>
        <taxon>Eggerthellales</taxon>
        <taxon>Eggerthellaceae</taxon>
        <taxon>Adlercreutzia</taxon>
    </lineage>
</organism>
<evidence type="ECO:0000313" key="4">
    <source>
        <dbReference type="EMBL" id="MCI2241781.1"/>
    </source>
</evidence>